<dbReference type="PIRSF" id="PIRSF016578">
    <property type="entry name" value="HsaA"/>
    <property type="match status" value="1"/>
</dbReference>
<dbReference type="InterPro" id="IPR013786">
    <property type="entry name" value="AcylCoA_DH/ox_N"/>
</dbReference>
<organism evidence="10 11">
    <name type="scientific">Pseudoramibacter alactolyticus ATCC 23263</name>
    <dbReference type="NCBI Taxonomy" id="887929"/>
    <lineage>
        <taxon>Bacteria</taxon>
        <taxon>Bacillati</taxon>
        <taxon>Bacillota</taxon>
        <taxon>Clostridia</taxon>
        <taxon>Eubacteriales</taxon>
        <taxon>Eubacteriaceae</taxon>
        <taxon>Pseudoramibacter</taxon>
    </lineage>
</organism>
<feature type="domain" description="Acyl-CoA dehydrogenase/oxidase C-terminal" evidence="7">
    <location>
        <begin position="227"/>
        <end position="375"/>
    </location>
</feature>
<comment type="cofactor">
    <cofactor evidence="1 6">
        <name>FAD</name>
        <dbReference type="ChEBI" id="CHEBI:57692"/>
    </cofactor>
</comment>
<dbReference type="EMBL" id="AEQN01000026">
    <property type="protein sequence ID" value="EFV00866.1"/>
    <property type="molecule type" value="Genomic_DNA"/>
</dbReference>
<proteinExistence type="inferred from homology"/>
<protein>
    <submittedName>
        <fullName evidence="10">Acyl-CoA dehydrogenase, C-terminal domain protein</fullName>
    </submittedName>
</protein>
<keyword evidence="11" id="KW-1185">Reference proteome</keyword>
<dbReference type="RefSeq" id="WP_006599453.1">
    <property type="nucleotide sequence ID" value="NZ_GL622359.1"/>
</dbReference>
<dbReference type="Proteomes" id="UP000004754">
    <property type="component" value="Unassembled WGS sequence"/>
</dbReference>
<dbReference type="PANTHER" id="PTHR43884:SF12">
    <property type="entry name" value="ISOVALERYL-COA DEHYDROGENASE, MITOCHONDRIAL-RELATED"/>
    <property type="match status" value="1"/>
</dbReference>
<feature type="domain" description="Acyl-CoA oxidase/dehydrogenase middle" evidence="8">
    <location>
        <begin position="120"/>
        <end position="215"/>
    </location>
</feature>
<dbReference type="FunFam" id="1.20.140.10:FF:000011">
    <property type="entry name" value="Medium-chain specific acyl-CoA dehydrogenase, mitochondrial"/>
    <property type="match status" value="1"/>
</dbReference>
<dbReference type="InterPro" id="IPR037069">
    <property type="entry name" value="AcylCoA_DH/ox_N_sf"/>
</dbReference>
<dbReference type="Pfam" id="PF02771">
    <property type="entry name" value="Acyl-CoA_dh_N"/>
    <property type="match status" value="1"/>
</dbReference>
<sequence>MAFIVSDETRDLIQSVQVFCEQKLKPVVADYDTSGEFPIKVYKDAMEMGLHCLEIPEAFGGLGLDNLSAAAILSKVGEYDAGFATGLSAISLALKPVLIAGTPEQKQLFADIVVPGNFAAFGLTEPNAGSDAGSVTTTAELDGDHYVINGRKTFITNGGVADVYVVFASVDKSKGLKGLSAFIVEKKTPGISVGKEENKMGIRLSNTTDVVFDNVVIPRANLLGKEGEGFKIAMMTLDLARPFVGAIACGIAQRAINECIAYMKERVQFGKPIAKLDVLRNKLADMEIKKEAAVAMVEHVFKMIDLGKRYSREAAIAKAFAGDTAVEVAMEAIQIHGGYGYSREYPVEKLLRDAKIFQIFEGTNEVQRVVIAGSLLA</sequence>
<evidence type="ECO:0000256" key="4">
    <source>
        <dbReference type="ARBA" id="ARBA00022827"/>
    </source>
</evidence>
<dbReference type="OrthoDB" id="9802447at2"/>
<evidence type="ECO:0000256" key="6">
    <source>
        <dbReference type="RuleBase" id="RU362125"/>
    </source>
</evidence>
<dbReference type="InterPro" id="IPR009100">
    <property type="entry name" value="AcylCoA_DH/oxidase_NM_dom_sf"/>
</dbReference>
<evidence type="ECO:0000313" key="11">
    <source>
        <dbReference type="Proteomes" id="UP000004754"/>
    </source>
</evidence>
<evidence type="ECO:0000313" key="10">
    <source>
        <dbReference type="EMBL" id="EFV00866.1"/>
    </source>
</evidence>
<evidence type="ECO:0000259" key="8">
    <source>
        <dbReference type="Pfam" id="PF02770"/>
    </source>
</evidence>
<name>E6MJ46_9FIRM</name>
<dbReference type="HOGENOM" id="CLU_018204_0_2_9"/>
<dbReference type="STRING" id="887929.HMP0721_2031"/>
<reference evidence="10 11" key="1">
    <citation type="submission" date="2010-12" db="EMBL/GenBank/DDBJ databases">
        <authorList>
            <person name="Muzny D."/>
            <person name="Qin X."/>
            <person name="Deng J."/>
            <person name="Jiang H."/>
            <person name="Liu Y."/>
            <person name="Qu J."/>
            <person name="Song X.-Z."/>
            <person name="Zhang L."/>
            <person name="Thornton R."/>
            <person name="Coyle M."/>
            <person name="Francisco L."/>
            <person name="Jackson L."/>
            <person name="Javaid M."/>
            <person name="Korchina V."/>
            <person name="Kovar C."/>
            <person name="Mata R."/>
            <person name="Mathew T."/>
            <person name="Ngo R."/>
            <person name="Nguyen L."/>
            <person name="Nguyen N."/>
            <person name="Okwuonu G."/>
            <person name="Ongeri F."/>
            <person name="Pham C."/>
            <person name="Simmons D."/>
            <person name="Wilczek-Boney K."/>
            <person name="Hale W."/>
            <person name="Jakkamsetti A."/>
            <person name="Pham P."/>
            <person name="Ruth R."/>
            <person name="San Lucas F."/>
            <person name="Warren J."/>
            <person name="Zhang J."/>
            <person name="Zhao Z."/>
            <person name="Zhou C."/>
            <person name="Zhu D."/>
            <person name="Lee S."/>
            <person name="Bess C."/>
            <person name="Blankenburg K."/>
            <person name="Forbes L."/>
            <person name="Fu Q."/>
            <person name="Gubbala S."/>
            <person name="Hirani K."/>
            <person name="Jayaseelan J.C."/>
            <person name="Lara F."/>
            <person name="Munidasa M."/>
            <person name="Palculict T."/>
            <person name="Patil S."/>
            <person name="Pu L.-L."/>
            <person name="Saada N."/>
            <person name="Tang L."/>
            <person name="Weissenberger G."/>
            <person name="Zhu Y."/>
            <person name="Hemphill L."/>
            <person name="Shang Y."/>
            <person name="Youmans B."/>
            <person name="Ayvaz T."/>
            <person name="Ross M."/>
            <person name="Santibanez J."/>
            <person name="Aqrawi P."/>
            <person name="Gross S."/>
            <person name="Joshi V."/>
            <person name="Fowler G."/>
            <person name="Nazareth L."/>
            <person name="Reid J."/>
            <person name="Worley K."/>
            <person name="Petrosino J."/>
            <person name="Highlander S."/>
            <person name="Gibbs R."/>
        </authorList>
    </citation>
    <scope>NUCLEOTIDE SEQUENCE [LARGE SCALE GENOMIC DNA]</scope>
    <source>
        <strain evidence="10 11">ATCC 23263</strain>
    </source>
</reference>
<evidence type="ECO:0000256" key="3">
    <source>
        <dbReference type="ARBA" id="ARBA00022630"/>
    </source>
</evidence>
<dbReference type="SUPFAM" id="SSF56645">
    <property type="entry name" value="Acyl-CoA dehydrogenase NM domain-like"/>
    <property type="match status" value="1"/>
</dbReference>
<comment type="caution">
    <text evidence="10">The sequence shown here is derived from an EMBL/GenBank/DDBJ whole genome shotgun (WGS) entry which is preliminary data.</text>
</comment>
<comment type="similarity">
    <text evidence="2 6">Belongs to the acyl-CoA dehydrogenase family.</text>
</comment>
<keyword evidence="4 6" id="KW-0274">FAD</keyword>
<dbReference type="AlphaFoldDB" id="E6MJ46"/>
<dbReference type="FunFam" id="2.40.110.10:FF:000001">
    <property type="entry name" value="Acyl-CoA dehydrogenase, mitochondrial"/>
    <property type="match status" value="1"/>
</dbReference>
<feature type="domain" description="Acyl-CoA dehydrogenase/oxidase N-terminal" evidence="9">
    <location>
        <begin position="6"/>
        <end position="108"/>
    </location>
</feature>
<dbReference type="Pfam" id="PF02770">
    <property type="entry name" value="Acyl-CoA_dh_M"/>
    <property type="match status" value="1"/>
</dbReference>
<dbReference type="Pfam" id="PF00441">
    <property type="entry name" value="Acyl-CoA_dh_1"/>
    <property type="match status" value="1"/>
</dbReference>
<dbReference type="PROSITE" id="PS00072">
    <property type="entry name" value="ACYL_COA_DH_1"/>
    <property type="match status" value="1"/>
</dbReference>
<gene>
    <name evidence="10" type="ORF">HMP0721_2031</name>
</gene>
<evidence type="ECO:0000256" key="1">
    <source>
        <dbReference type="ARBA" id="ARBA00001974"/>
    </source>
</evidence>
<evidence type="ECO:0000259" key="7">
    <source>
        <dbReference type="Pfam" id="PF00441"/>
    </source>
</evidence>
<evidence type="ECO:0000256" key="2">
    <source>
        <dbReference type="ARBA" id="ARBA00009347"/>
    </source>
</evidence>
<dbReference type="InterPro" id="IPR009075">
    <property type="entry name" value="AcylCo_DH/oxidase_C"/>
</dbReference>
<dbReference type="Gene3D" id="1.20.140.10">
    <property type="entry name" value="Butyryl-CoA Dehydrogenase, subunit A, domain 3"/>
    <property type="match status" value="1"/>
</dbReference>
<dbReference type="Gene3D" id="1.10.540.10">
    <property type="entry name" value="Acyl-CoA dehydrogenase/oxidase, N-terminal domain"/>
    <property type="match status" value="1"/>
</dbReference>
<dbReference type="InterPro" id="IPR006089">
    <property type="entry name" value="Acyl-CoA_DH_CS"/>
</dbReference>
<dbReference type="PROSITE" id="PS00073">
    <property type="entry name" value="ACYL_COA_DH_2"/>
    <property type="match status" value="1"/>
</dbReference>
<dbReference type="eggNOG" id="COG1960">
    <property type="taxonomic scope" value="Bacteria"/>
</dbReference>
<dbReference type="InterPro" id="IPR036250">
    <property type="entry name" value="AcylCo_DH-like_C"/>
</dbReference>
<evidence type="ECO:0000259" key="9">
    <source>
        <dbReference type="Pfam" id="PF02771"/>
    </source>
</evidence>
<evidence type="ECO:0000256" key="5">
    <source>
        <dbReference type="ARBA" id="ARBA00023002"/>
    </source>
</evidence>
<dbReference type="PANTHER" id="PTHR43884">
    <property type="entry name" value="ACYL-COA DEHYDROGENASE"/>
    <property type="match status" value="1"/>
</dbReference>
<dbReference type="InterPro" id="IPR046373">
    <property type="entry name" value="Acyl-CoA_Oxase/DH_mid-dom_sf"/>
</dbReference>
<keyword evidence="5 6" id="KW-0560">Oxidoreductase</keyword>
<keyword evidence="3 6" id="KW-0285">Flavoprotein</keyword>
<dbReference type="Gene3D" id="2.40.110.10">
    <property type="entry name" value="Butyryl-CoA Dehydrogenase, subunit A, domain 2"/>
    <property type="match status" value="1"/>
</dbReference>
<dbReference type="SUPFAM" id="SSF47203">
    <property type="entry name" value="Acyl-CoA dehydrogenase C-terminal domain-like"/>
    <property type="match status" value="1"/>
</dbReference>
<accession>E6MJ46</accession>
<dbReference type="GO" id="GO:0003995">
    <property type="term" value="F:acyl-CoA dehydrogenase activity"/>
    <property type="evidence" value="ECO:0007669"/>
    <property type="project" value="InterPro"/>
</dbReference>
<dbReference type="InterPro" id="IPR006091">
    <property type="entry name" value="Acyl-CoA_Oxase/DH_mid-dom"/>
</dbReference>
<dbReference type="GO" id="GO:0050660">
    <property type="term" value="F:flavin adenine dinucleotide binding"/>
    <property type="evidence" value="ECO:0007669"/>
    <property type="project" value="InterPro"/>
</dbReference>